<feature type="non-terminal residue" evidence="1">
    <location>
        <position position="57"/>
    </location>
</feature>
<dbReference type="Pfam" id="PF13384">
    <property type="entry name" value="HTH_23"/>
    <property type="match status" value="1"/>
</dbReference>
<dbReference type="InterPro" id="IPR009057">
    <property type="entry name" value="Homeodomain-like_sf"/>
</dbReference>
<evidence type="ECO:0000313" key="1">
    <source>
        <dbReference type="EMBL" id="EHP82225.1"/>
    </source>
</evidence>
<dbReference type="Gene3D" id="1.10.10.10">
    <property type="entry name" value="Winged helix-like DNA-binding domain superfamily/Winged helix DNA-binding domain"/>
    <property type="match status" value="1"/>
</dbReference>
<name>H1KUK5_METEX</name>
<dbReference type="EMBL" id="AGJK01000406">
    <property type="protein sequence ID" value="EHP82225.1"/>
    <property type="molecule type" value="Genomic_DNA"/>
</dbReference>
<dbReference type="RefSeq" id="WP_003606897.1">
    <property type="nucleotide sequence ID" value="NZ_AGJK01000406.1"/>
</dbReference>
<reference evidence="1 2" key="1">
    <citation type="submission" date="2011-09" db="EMBL/GenBank/DDBJ databases">
        <title>The draft genome of Methylobacterium extorquens DSM 13060.</title>
        <authorList>
            <consortium name="US DOE Joint Genome Institute (JGI-PGF)"/>
            <person name="Lucas S."/>
            <person name="Han J."/>
            <person name="Lapidus A."/>
            <person name="Cheng J.-F."/>
            <person name="Goodwin L."/>
            <person name="Pitluck S."/>
            <person name="Peters L."/>
            <person name="Land M.L."/>
            <person name="Hauser L."/>
            <person name="Koskimaki J."/>
            <person name="Halonen O."/>
            <person name="Pirttila A."/>
            <person name="Frank C."/>
            <person name="Woyke T.J."/>
        </authorList>
    </citation>
    <scope>NUCLEOTIDE SEQUENCE [LARGE SCALE GENOMIC DNA]</scope>
    <source>
        <strain evidence="1 2">DSM 13060</strain>
    </source>
</reference>
<dbReference type="InterPro" id="IPR036388">
    <property type="entry name" value="WH-like_DNA-bd_sf"/>
</dbReference>
<sequence length="57" mass="6144">MGSPLSSDLRERVVKAVSEGASRRQAAERFGVSPASAIRWQESFEREGRVAAKPQGG</sequence>
<comment type="caution">
    <text evidence="1">The sequence shown here is derived from an EMBL/GenBank/DDBJ whole genome shotgun (WGS) entry which is preliminary data.</text>
</comment>
<dbReference type="AlphaFoldDB" id="H1KUK5"/>
<proteinExistence type="predicted"/>
<accession>H1KUK5</accession>
<evidence type="ECO:0000313" key="2">
    <source>
        <dbReference type="Proteomes" id="UP000004382"/>
    </source>
</evidence>
<dbReference type="Proteomes" id="UP000004382">
    <property type="component" value="Unassembled WGS sequence"/>
</dbReference>
<protein>
    <submittedName>
        <fullName evidence="1">Transposase</fullName>
    </submittedName>
</protein>
<gene>
    <name evidence="1" type="ORF">MetexDRAFT_6318</name>
</gene>
<organism evidence="1 2">
    <name type="scientific">Methylorubrum extorquens DSM 13060</name>
    <dbReference type="NCBI Taxonomy" id="882800"/>
    <lineage>
        <taxon>Bacteria</taxon>
        <taxon>Pseudomonadati</taxon>
        <taxon>Pseudomonadota</taxon>
        <taxon>Alphaproteobacteria</taxon>
        <taxon>Hyphomicrobiales</taxon>
        <taxon>Methylobacteriaceae</taxon>
        <taxon>Methylorubrum</taxon>
    </lineage>
</organism>
<dbReference type="SUPFAM" id="SSF46689">
    <property type="entry name" value="Homeodomain-like"/>
    <property type="match status" value="1"/>
</dbReference>